<dbReference type="Pfam" id="PF12800">
    <property type="entry name" value="Fer4_4"/>
    <property type="match status" value="1"/>
</dbReference>
<dbReference type="Gene3D" id="1.20.1630.10">
    <property type="entry name" value="Formate dehydrogenase/DMSO reductase domain"/>
    <property type="match status" value="1"/>
</dbReference>
<feature type="domain" description="4Fe-4S ferredoxin-type" evidence="12">
    <location>
        <begin position="49"/>
        <end position="80"/>
    </location>
</feature>
<evidence type="ECO:0000259" key="12">
    <source>
        <dbReference type="PROSITE" id="PS51379"/>
    </source>
</evidence>
<evidence type="ECO:0000256" key="6">
    <source>
        <dbReference type="ARBA" id="ARBA00022723"/>
    </source>
</evidence>
<comment type="similarity">
    <text evidence="2">Belongs to the NrfD family.</text>
</comment>
<dbReference type="GO" id="GO:0046872">
    <property type="term" value="F:metal ion binding"/>
    <property type="evidence" value="ECO:0007669"/>
    <property type="project" value="UniProtKB-KW"/>
</dbReference>
<dbReference type="InterPro" id="IPR017900">
    <property type="entry name" value="4Fe4S_Fe_S_CS"/>
</dbReference>
<dbReference type="AlphaFoldDB" id="A0A7C5QMT4"/>
<accession>A0A7C5QMT4</accession>
<dbReference type="GO" id="GO:0016491">
    <property type="term" value="F:oxidoreductase activity"/>
    <property type="evidence" value="ECO:0007669"/>
    <property type="project" value="UniProtKB-ARBA"/>
</dbReference>
<dbReference type="Pfam" id="PF13247">
    <property type="entry name" value="Fer4_11"/>
    <property type="match status" value="1"/>
</dbReference>
<gene>
    <name evidence="13" type="ORF">ENM11_02820</name>
</gene>
<keyword evidence="4" id="KW-0004">4Fe-4S</keyword>
<dbReference type="PROSITE" id="PS00198">
    <property type="entry name" value="4FE4S_FER_1"/>
    <property type="match status" value="1"/>
</dbReference>
<dbReference type="InterPro" id="IPR005614">
    <property type="entry name" value="NrfD-like"/>
</dbReference>
<feature type="domain" description="4Fe-4S ferredoxin-type" evidence="12">
    <location>
        <begin position="81"/>
        <end position="110"/>
    </location>
</feature>
<keyword evidence="10 11" id="KW-0472">Membrane</keyword>
<keyword evidence="5 11" id="KW-0812">Transmembrane</keyword>
<keyword evidence="6" id="KW-0479">Metal-binding</keyword>
<dbReference type="PROSITE" id="PS51379">
    <property type="entry name" value="4FE4S_FER_2"/>
    <property type="match status" value="3"/>
</dbReference>
<evidence type="ECO:0000256" key="5">
    <source>
        <dbReference type="ARBA" id="ARBA00022692"/>
    </source>
</evidence>
<evidence type="ECO:0000256" key="7">
    <source>
        <dbReference type="ARBA" id="ARBA00022989"/>
    </source>
</evidence>
<keyword evidence="9" id="KW-0411">Iron-sulfur</keyword>
<evidence type="ECO:0000256" key="3">
    <source>
        <dbReference type="ARBA" id="ARBA00022475"/>
    </source>
</evidence>
<dbReference type="InterPro" id="IPR017896">
    <property type="entry name" value="4Fe4S_Fe-S-bd"/>
</dbReference>
<feature type="transmembrane region" description="Helical" evidence="11">
    <location>
        <begin position="330"/>
        <end position="352"/>
    </location>
</feature>
<evidence type="ECO:0000256" key="2">
    <source>
        <dbReference type="ARBA" id="ARBA00008929"/>
    </source>
</evidence>
<keyword evidence="7 11" id="KW-1133">Transmembrane helix</keyword>
<dbReference type="EMBL" id="DRWN01000023">
    <property type="protein sequence ID" value="HHK68075.1"/>
    <property type="molecule type" value="Genomic_DNA"/>
</dbReference>
<dbReference type="InterPro" id="IPR050954">
    <property type="entry name" value="ET_IronSulfur_Cluster-Binding"/>
</dbReference>
<proteinExistence type="inferred from homology"/>
<dbReference type="CDD" id="cd10551">
    <property type="entry name" value="PsrB"/>
    <property type="match status" value="1"/>
</dbReference>
<dbReference type="SUPFAM" id="SSF54862">
    <property type="entry name" value="4Fe-4S ferredoxins"/>
    <property type="match status" value="1"/>
</dbReference>
<dbReference type="PANTHER" id="PTHR43177:SF3">
    <property type="entry name" value="PROTEIN NRFC HOMOLOG"/>
    <property type="match status" value="1"/>
</dbReference>
<feature type="transmembrane region" description="Helical" evidence="11">
    <location>
        <begin position="236"/>
        <end position="256"/>
    </location>
</feature>
<evidence type="ECO:0000256" key="8">
    <source>
        <dbReference type="ARBA" id="ARBA00023004"/>
    </source>
</evidence>
<evidence type="ECO:0000256" key="4">
    <source>
        <dbReference type="ARBA" id="ARBA00022485"/>
    </source>
</evidence>
<dbReference type="Gene3D" id="3.30.70.20">
    <property type="match status" value="2"/>
</dbReference>
<comment type="subcellular location">
    <subcellularLocation>
        <location evidence="1">Cell membrane</location>
        <topology evidence="1">Multi-pass membrane protein</topology>
    </subcellularLocation>
</comment>
<feature type="transmembrane region" description="Helical" evidence="11">
    <location>
        <begin position="364"/>
        <end position="385"/>
    </location>
</feature>
<organism evidence="13">
    <name type="scientific">Caldiarchaeum subterraneum</name>
    <dbReference type="NCBI Taxonomy" id="311458"/>
    <lineage>
        <taxon>Archaea</taxon>
        <taxon>Nitrososphaerota</taxon>
        <taxon>Candidatus Caldarchaeales</taxon>
        <taxon>Candidatus Caldarchaeaceae</taxon>
        <taxon>Candidatus Caldarchaeum</taxon>
    </lineage>
</organism>
<feature type="domain" description="4Fe-4S ferredoxin-type" evidence="12">
    <location>
        <begin position="4"/>
        <end position="34"/>
    </location>
</feature>
<sequence length="494" mass="53903">MPSYGFVIDQTRCIGCHACTVACKMENHVALGVFRTWVKYIERGAFPNARRFYTVLRCNHCDDAPCVKICPTSALFKRRDGIVDFDDSRCIGCKACMQACPYDALYIDPEENTAAKCHFCAHRIEQGLEPACVIVCPTGAILWGDLEDPLSKVSRAMRDNPVMVRKPEQKTKPKLYYIGADQHALTPTSLTKHSFYMWSDRSADGGDSSSPSSGGSRVVYDVEHPKPWKLKISTYVFTKAVAAGLMMMLAILSLFLSTPPNLFTNVIPSVSLLFQAVTGFLLVADLKKPTRFHYIFLKPNFSSWLAKGAFVLGVFGLVTVIWMFSQNIVLSILTIPLAALAAGYSSFLFNQCEGRDFWQSPSSLLHFVFSAIQAGSAATILIAFAGQLGVLGISLLGVSLALSNIVLTLVLLADVFMHHATAEGEVAAYYLSRGGGAPLFWTSITAFIISTIAAVTYVLRTDSILGFLASLTALAGLFIYETVWVKAGQVAPLS</sequence>
<feature type="transmembrane region" description="Helical" evidence="11">
    <location>
        <begin position="464"/>
        <end position="485"/>
    </location>
</feature>
<dbReference type="GO" id="GO:0051539">
    <property type="term" value="F:4 iron, 4 sulfur cluster binding"/>
    <property type="evidence" value="ECO:0007669"/>
    <property type="project" value="UniProtKB-KW"/>
</dbReference>
<comment type="caution">
    <text evidence="13">The sequence shown here is derived from an EMBL/GenBank/DDBJ whole genome shotgun (WGS) entry which is preliminary data.</text>
</comment>
<protein>
    <submittedName>
        <fullName evidence="13">4Fe-4S dicluster domain-containing protein</fullName>
    </submittedName>
</protein>
<feature type="transmembrane region" description="Helical" evidence="11">
    <location>
        <begin position="391"/>
        <end position="417"/>
    </location>
</feature>
<dbReference type="GO" id="GO:0005886">
    <property type="term" value="C:plasma membrane"/>
    <property type="evidence" value="ECO:0007669"/>
    <property type="project" value="UniProtKB-SubCell"/>
</dbReference>
<name>A0A7C5QMT4_CALS0</name>
<feature type="transmembrane region" description="Helical" evidence="11">
    <location>
        <begin position="438"/>
        <end position="458"/>
    </location>
</feature>
<evidence type="ECO:0000256" key="1">
    <source>
        <dbReference type="ARBA" id="ARBA00004651"/>
    </source>
</evidence>
<dbReference type="Pfam" id="PF03916">
    <property type="entry name" value="NrfD"/>
    <property type="match status" value="1"/>
</dbReference>
<dbReference type="PANTHER" id="PTHR43177">
    <property type="entry name" value="PROTEIN NRFC"/>
    <property type="match status" value="1"/>
</dbReference>
<keyword evidence="3" id="KW-1003">Cell membrane</keyword>
<evidence type="ECO:0000256" key="9">
    <source>
        <dbReference type="ARBA" id="ARBA00023014"/>
    </source>
</evidence>
<evidence type="ECO:0000256" key="11">
    <source>
        <dbReference type="SAM" id="Phobius"/>
    </source>
</evidence>
<keyword evidence="8" id="KW-0408">Iron</keyword>
<evidence type="ECO:0000313" key="13">
    <source>
        <dbReference type="EMBL" id="HHK68075.1"/>
    </source>
</evidence>
<reference evidence="13" key="1">
    <citation type="journal article" date="2020" name="mSystems">
        <title>Genome- and Community-Level Interaction Insights into Carbon Utilization and Element Cycling Functions of Hydrothermarchaeota in Hydrothermal Sediment.</title>
        <authorList>
            <person name="Zhou Z."/>
            <person name="Liu Y."/>
            <person name="Xu W."/>
            <person name="Pan J."/>
            <person name="Luo Z.H."/>
            <person name="Li M."/>
        </authorList>
    </citation>
    <scope>NUCLEOTIDE SEQUENCE [LARGE SCALE GENOMIC DNA]</scope>
    <source>
        <strain evidence="13">SpSt-1056</strain>
    </source>
</reference>
<evidence type="ECO:0000256" key="10">
    <source>
        <dbReference type="ARBA" id="ARBA00023136"/>
    </source>
</evidence>
<feature type="transmembrane region" description="Helical" evidence="11">
    <location>
        <begin position="262"/>
        <end position="283"/>
    </location>
</feature>
<feature type="transmembrane region" description="Helical" evidence="11">
    <location>
        <begin position="304"/>
        <end position="324"/>
    </location>
</feature>